<dbReference type="GO" id="GO:0030170">
    <property type="term" value="F:pyridoxal phosphate binding"/>
    <property type="evidence" value="ECO:0007669"/>
    <property type="project" value="InterPro"/>
</dbReference>
<protein>
    <recommendedName>
        <fullName evidence="2">cysteine-S-conjugate beta-lyase</fullName>
        <ecNumber evidence="2">4.4.1.13</ecNumber>
    </recommendedName>
</protein>
<name>A0A2S8A8L2_9FLAO</name>
<dbReference type="NCBIfam" id="TIGR04350">
    <property type="entry name" value="C_S_lyase_PatB"/>
    <property type="match status" value="1"/>
</dbReference>
<keyword evidence="4 7" id="KW-0456">Lyase</keyword>
<keyword evidence="8" id="KW-1185">Reference proteome</keyword>
<dbReference type="Gene3D" id="3.40.640.10">
    <property type="entry name" value="Type I PLP-dependent aspartate aminotransferase-like (Major domain)"/>
    <property type="match status" value="1"/>
</dbReference>
<dbReference type="InterPro" id="IPR015424">
    <property type="entry name" value="PyrdxlP-dep_Trfase"/>
</dbReference>
<dbReference type="InterPro" id="IPR051798">
    <property type="entry name" value="Class-II_PLP-Dep_Aminotrans"/>
</dbReference>
<dbReference type="RefSeq" id="WP_105247492.1">
    <property type="nucleotide sequence ID" value="NZ_PSZM01000045.1"/>
</dbReference>
<evidence type="ECO:0000313" key="7">
    <source>
        <dbReference type="EMBL" id="PQL90860.1"/>
    </source>
</evidence>
<gene>
    <name evidence="7" type="ORF">C4S77_10435</name>
</gene>
<dbReference type="SUPFAM" id="SSF53383">
    <property type="entry name" value="PLP-dependent transferases"/>
    <property type="match status" value="1"/>
</dbReference>
<evidence type="ECO:0000256" key="1">
    <source>
        <dbReference type="ARBA" id="ARBA00001933"/>
    </source>
</evidence>
<sequence length="390" mass="45155">MKKYNFDQVINRQNTDSLKYGVLKERYGRDDLLPLWVADMDFQSPPELIDVLVKRCQHGIFGYPFASQEYYQSIIDWQKKHHQWNVEKNEISYIPGIVKGIAFALDVFSEKGDQIIIQPPVYHPFRIIPNLHNREVVNNPLILEGDRYKMDFTGLEKLLIINKKCKILILSNPHNPGGRVWSKKELTQLAEICYKNKVLVISDEIHSDLVLNGNKHIPFASVSQEAEQNSITFNAPSKTFNIAGIVTSYSIIKNEKIREKFHKYLVSNELNDGTIFAYLALQTAYEKGEEWLKELKKYIEDNVKYVNDYVQNNIPQIKVMIPEASFLLWLDCRKLHLSQKELNSLFINKAHLALNDGEMFGKEGAGFMRMNIGCPRSLLEKALHQLQKVI</sequence>
<evidence type="ECO:0000256" key="5">
    <source>
        <dbReference type="ARBA" id="ARBA00037974"/>
    </source>
</evidence>
<dbReference type="Pfam" id="PF00155">
    <property type="entry name" value="Aminotran_1_2"/>
    <property type="match status" value="1"/>
</dbReference>
<reference evidence="7 8" key="1">
    <citation type="submission" date="2018-02" db="EMBL/GenBank/DDBJ databases">
        <title>Genome sequences of Apibacter spp., gut symbionts of Asian honey bees.</title>
        <authorList>
            <person name="Kwong W.K."/>
            <person name="Steele M.I."/>
            <person name="Moran N.A."/>
        </authorList>
    </citation>
    <scope>NUCLEOTIDE SEQUENCE [LARGE SCALE GENOMIC DNA]</scope>
    <source>
        <strain evidence="8">wkB301</strain>
    </source>
</reference>
<evidence type="ECO:0000256" key="4">
    <source>
        <dbReference type="ARBA" id="ARBA00023239"/>
    </source>
</evidence>
<evidence type="ECO:0000259" key="6">
    <source>
        <dbReference type="Pfam" id="PF00155"/>
    </source>
</evidence>
<keyword evidence="3" id="KW-0663">Pyridoxal phosphate</keyword>
<dbReference type="OrthoDB" id="9802872at2"/>
<organism evidence="7 8">
    <name type="scientific">Apibacter adventoris</name>
    <dbReference type="NCBI Taxonomy" id="1679466"/>
    <lineage>
        <taxon>Bacteria</taxon>
        <taxon>Pseudomonadati</taxon>
        <taxon>Bacteroidota</taxon>
        <taxon>Flavobacteriia</taxon>
        <taxon>Flavobacteriales</taxon>
        <taxon>Weeksellaceae</taxon>
        <taxon>Apibacter</taxon>
    </lineage>
</organism>
<feature type="domain" description="Aminotransferase class I/classII large" evidence="6">
    <location>
        <begin position="62"/>
        <end position="385"/>
    </location>
</feature>
<comment type="cofactor">
    <cofactor evidence="1">
        <name>pyridoxal 5'-phosphate</name>
        <dbReference type="ChEBI" id="CHEBI:597326"/>
    </cofactor>
</comment>
<proteinExistence type="inferred from homology"/>
<dbReference type="AlphaFoldDB" id="A0A2S8A8L2"/>
<dbReference type="Proteomes" id="UP000238042">
    <property type="component" value="Unassembled WGS sequence"/>
</dbReference>
<dbReference type="PANTHER" id="PTHR43525:SF1">
    <property type="entry name" value="PROTEIN MALY"/>
    <property type="match status" value="1"/>
</dbReference>
<dbReference type="InterPro" id="IPR015422">
    <property type="entry name" value="PyrdxlP-dep_Trfase_small"/>
</dbReference>
<dbReference type="EC" id="4.4.1.13" evidence="2"/>
<dbReference type="InterPro" id="IPR027619">
    <property type="entry name" value="C-S_lyase_PatB-like"/>
</dbReference>
<dbReference type="Gene3D" id="3.90.1150.10">
    <property type="entry name" value="Aspartate Aminotransferase, domain 1"/>
    <property type="match status" value="1"/>
</dbReference>
<dbReference type="CDD" id="cd00609">
    <property type="entry name" value="AAT_like"/>
    <property type="match status" value="1"/>
</dbReference>
<dbReference type="GO" id="GO:0047804">
    <property type="term" value="F:cysteine-S-conjugate beta-lyase activity"/>
    <property type="evidence" value="ECO:0007669"/>
    <property type="project" value="UniProtKB-EC"/>
</dbReference>
<dbReference type="InterPro" id="IPR015421">
    <property type="entry name" value="PyrdxlP-dep_Trfase_major"/>
</dbReference>
<dbReference type="InterPro" id="IPR004839">
    <property type="entry name" value="Aminotransferase_I/II_large"/>
</dbReference>
<dbReference type="EMBL" id="PSZM01000045">
    <property type="protein sequence ID" value="PQL90860.1"/>
    <property type="molecule type" value="Genomic_DNA"/>
</dbReference>
<dbReference type="PANTHER" id="PTHR43525">
    <property type="entry name" value="PROTEIN MALY"/>
    <property type="match status" value="1"/>
</dbReference>
<evidence type="ECO:0000256" key="3">
    <source>
        <dbReference type="ARBA" id="ARBA00022898"/>
    </source>
</evidence>
<evidence type="ECO:0000256" key="2">
    <source>
        <dbReference type="ARBA" id="ARBA00012224"/>
    </source>
</evidence>
<accession>A0A2S8A8L2</accession>
<comment type="similarity">
    <text evidence="5">Belongs to the class-II pyridoxal-phosphate-dependent aminotransferase family. MalY/PatB cystathionine beta-lyase subfamily.</text>
</comment>
<evidence type="ECO:0000313" key="8">
    <source>
        <dbReference type="Proteomes" id="UP000238042"/>
    </source>
</evidence>
<comment type="caution">
    <text evidence="7">The sequence shown here is derived from an EMBL/GenBank/DDBJ whole genome shotgun (WGS) entry which is preliminary data.</text>
</comment>